<evidence type="ECO:0000256" key="1">
    <source>
        <dbReference type="ARBA" id="ARBA00004308"/>
    </source>
</evidence>
<dbReference type="EC" id="3.4.21.89" evidence="3"/>
<evidence type="ECO:0000256" key="2">
    <source>
        <dbReference type="ARBA" id="ARBA00022670"/>
    </source>
</evidence>
<evidence type="ECO:0000313" key="8">
    <source>
        <dbReference type="Proteomes" id="UP000095709"/>
    </source>
</evidence>
<keyword evidence="5" id="KW-0472">Membrane</keyword>
<dbReference type="InterPro" id="IPR019533">
    <property type="entry name" value="Peptidase_S26"/>
</dbReference>
<name>A0A174HEZ8_9FIRM</name>
<reference evidence="7 8" key="1">
    <citation type="submission" date="2015-09" db="EMBL/GenBank/DDBJ databases">
        <authorList>
            <consortium name="Pathogen Informatics"/>
        </authorList>
    </citation>
    <scope>NUCLEOTIDE SEQUENCE [LARGE SCALE GENOMIC DNA]</scope>
    <source>
        <strain evidence="7 8">2789STDY5834885</strain>
    </source>
</reference>
<feature type="domain" description="Peptidase S24/S26A/S26B/S26C" evidence="6">
    <location>
        <begin position="35"/>
        <end position="82"/>
    </location>
</feature>
<dbReference type="GO" id="GO:0012505">
    <property type="term" value="C:endomembrane system"/>
    <property type="evidence" value="ECO:0007669"/>
    <property type="project" value="UniProtKB-SubCell"/>
</dbReference>
<evidence type="ECO:0000256" key="5">
    <source>
        <dbReference type="SAM" id="Phobius"/>
    </source>
</evidence>
<evidence type="ECO:0000313" key="7">
    <source>
        <dbReference type="EMBL" id="CUO72851.1"/>
    </source>
</evidence>
<gene>
    <name evidence="7" type="primary">sipW_1</name>
    <name evidence="7" type="ORF">ERS852498_00354</name>
</gene>
<dbReference type="Pfam" id="PF00717">
    <property type="entry name" value="Peptidase_S24"/>
    <property type="match status" value="1"/>
</dbReference>
<protein>
    <recommendedName>
        <fullName evidence="3">Signal peptidase I</fullName>
        <ecNumber evidence="3">3.4.21.89</ecNumber>
    </recommendedName>
</protein>
<dbReference type="CDD" id="cd06530">
    <property type="entry name" value="S26_SPase_I"/>
    <property type="match status" value="1"/>
</dbReference>
<evidence type="ECO:0000259" key="6">
    <source>
        <dbReference type="Pfam" id="PF00717"/>
    </source>
</evidence>
<feature type="transmembrane region" description="Helical" evidence="5">
    <location>
        <begin position="125"/>
        <end position="143"/>
    </location>
</feature>
<keyword evidence="5" id="KW-1133">Transmembrane helix</keyword>
<dbReference type="InterPro" id="IPR001733">
    <property type="entry name" value="Peptidase_S26B"/>
</dbReference>
<comment type="subcellular location">
    <subcellularLocation>
        <location evidence="1">Endomembrane system</location>
    </subcellularLocation>
</comment>
<accession>A0A174HEZ8</accession>
<dbReference type="InterPro" id="IPR015927">
    <property type="entry name" value="Peptidase_S24_S26A/B/C"/>
</dbReference>
<proteinExistence type="predicted"/>
<dbReference type="EMBL" id="CZAL01000001">
    <property type="protein sequence ID" value="CUO72851.1"/>
    <property type="molecule type" value="Genomic_DNA"/>
</dbReference>
<evidence type="ECO:0000256" key="3">
    <source>
        <dbReference type="NCBIfam" id="TIGR02228"/>
    </source>
</evidence>
<feature type="compositionally biased region" description="Basic and acidic residues" evidence="4">
    <location>
        <begin position="148"/>
        <end position="157"/>
    </location>
</feature>
<dbReference type="RefSeq" id="WP_022461032.1">
    <property type="nucleotide sequence ID" value="NZ_CZAL01000001.1"/>
</dbReference>
<keyword evidence="5" id="KW-0812">Transmembrane</keyword>
<sequence>MKTKVIHAFLWILVCMVLGITCYQCRDLRGYVILSGSMEPVIPTGSVAVVDSSKRDVRPGNIATFERHGDLVTHRILSKTEEGYQTKGDANTDPDSGTIPAENIRGTYLFCIPYLGYGFMWAKNHMFLTVGFLALFMLLVSYFPEKRPEPKEREQVKKTKRKKGELRL</sequence>
<feature type="compositionally biased region" description="Basic residues" evidence="4">
    <location>
        <begin position="158"/>
        <end position="168"/>
    </location>
</feature>
<keyword evidence="2" id="KW-0645">Protease</keyword>
<dbReference type="GO" id="GO:0009003">
    <property type="term" value="F:signal peptidase activity"/>
    <property type="evidence" value="ECO:0007669"/>
    <property type="project" value="UniProtKB-EC"/>
</dbReference>
<dbReference type="GO" id="GO:0016020">
    <property type="term" value="C:membrane"/>
    <property type="evidence" value="ECO:0007669"/>
    <property type="project" value="UniProtKB-UniRule"/>
</dbReference>
<evidence type="ECO:0000256" key="4">
    <source>
        <dbReference type="SAM" id="MobiDB-lite"/>
    </source>
</evidence>
<dbReference type="PANTHER" id="PTHR10806:SF6">
    <property type="entry name" value="SIGNAL PEPTIDASE COMPLEX CATALYTIC SUBUNIT SEC11"/>
    <property type="match status" value="1"/>
</dbReference>
<organism evidence="7 8">
    <name type="scientific">Fusicatenibacter saccharivorans</name>
    <dbReference type="NCBI Taxonomy" id="1150298"/>
    <lineage>
        <taxon>Bacteria</taxon>
        <taxon>Bacillati</taxon>
        <taxon>Bacillota</taxon>
        <taxon>Clostridia</taxon>
        <taxon>Lachnospirales</taxon>
        <taxon>Lachnospiraceae</taxon>
        <taxon>Fusicatenibacter</taxon>
    </lineage>
</organism>
<dbReference type="GO" id="GO:0006465">
    <property type="term" value="P:signal peptide processing"/>
    <property type="evidence" value="ECO:0007669"/>
    <property type="project" value="UniProtKB-UniRule"/>
</dbReference>
<dbReference type="GO" id="GO:0004252">
    <property type="term" value="F:serine-type endopeptidase activity"/>
    <property type="evidence" value="ECO:0007669"/>
    <property type="project" value="UniProtKB-UniRule"/>
</dbReference>
<dbReference type="Proteomes" id="UP000095709">
    <property type="component" value="Unassembled WGS sequence"/>
</dbReference>
<dbReference type="PANTHER" id="PTHR10806">
    <property type="entry name" value="SIGNAL PEPTIDASE COMPLEX CATALYTIC SUBUNIT SEC11"/>
    <property type="match status" value="1"/>
</dbReference>
<feature type="region of interest" description="Disordered" evidence="4">
    <location>
        <begin position="148"/>
        <end position="168"/>
    </location>
</feature>
<keyword evidence="7" id="KW-0378">Hydrolase</keyword>
<dbReference type="AlphaFoldDB" id="A0A174HEZ8"/>
<dbReference type="NCBIfam" id="TIGR02228">
    <property type="entry name" value="sigpep_I_arch"/>
    <property type="match status" value="1"/>
</dbReference>